<comment type="catalytic activity">
    <reaction evidence="10">
        <text>O-phospho-L-seryl-[protein] + alpha-D-glucose 1-phosphate = alpha-D-glucose 1,6-bisphosphate + L-seryl-[protein]</text>
        <dbReference type="Rhea" id="RHEA:68748"/>
        <dbReference type="Rhea" id="RHEA-COMP:9863"/>
        <dbReference type="Rhea" id="RHEA-COMP:11604"/>
        <dbReference type="ChEBI" id="CHEBI:29999"/>
        <dbReference type="ChEBI" id="CHEBI:58392"/>
        <dbReference type="ChEBI" id="CHEBI:58601"/>
        <dbReference type="ChEBI" id="CHEBI:83421"/>
    </reaction>
</comment>
<comment type="cofactor">
    <cofactor evidence="1">
        <name>Mg(2+)</name>
        <dbReference type="ChEBI" id="CHEBI:18420"/>
    </cofactor>
</comment>
<evidence type="ECO:0000256" key="6">
    <source>
        <dbReference type="ARBA" id="ARBA00022842"/>
    </source>
</evidence>
<evidence type="ECO:0000259" key="11">
    <source>
        <dbReference type="Pfam" id="PF02878"/>
    </source>
</evidence>
<dbReference type="GO" id="GO:0006006">
    <property type="term" value="P:glucose metabolic process"/>
    <property type="evidence" value="ECO:0007669"/>
    <property type="project" value="UniProtKB-KW"/>
</dbReference>
<dbReference type="PANTHER" id="PTHR22573:SF37">
    <property type="entry name" value="PHOSPHOGLUCOMUTASE-1"/>
    <property type="match status" value="1"/>
</dbReference>
<dbReference type="InterPro" id="IPR005844">
    <property type="entry name" value="A-D-PHexomutase_a/b/a-I"/>
</dbReference>
<evidence type="ECO:0000256" key="4">
    <source>
        <dbReference type="ARBA" id="ARBA00022526"/>
    </source>
</evidence>
<evidence type="ECO:0000256" key="3">
    <source>
        <dbReference type="ARBA" id="ARBA00011245"/>
    </source>
</evidence>
<proteinExistence type="inferred from homology"/>
<dbReference type="AlphaFoldDB" id="A0A7L3X2F5"/>
<evidence type="ECO:0000256" key="5">
    <source>
        <dbReference type="ARBA" id="ARBA00022723"/>
    </source>
</evidence>
<dbReference type="GO" id="GO:0005829">
    <property type="term" value="C:cytosol"/>
    <property type="evidence" value="ECO:0007669"/>
    <property type="project" value="TreeGrafter"/>
</dbReference>
<dbReference type="Gene3D" id="3.40.120.10">
    <property type="entry name" value="Alpha-D-Glucose-1,6-Bisphosphate, subunit A, domain 3"/>
    <property type="match status" value="1"/>
</dbReference>
<evidence type="ECO:0000256" key="7">
    <source>
        <dbReference type="ARBA" id="ARBA00023235"/>
    </source>
</evidence>
<feature type="non-terminal residue" evidence="12">
    <location>
        <position position="1"/>
    </location>
</feature>
<keyword evidence="13" id="KW-1185">Reference proteome</keyword>
<dbReference type="OrthoDB" id="2291at2759"/>
<feature type="non-terminal residue" evidence="12">
    <location>
        <position position="81"/>
    </location>
</feature>
<dbReference type="Pfam" id="PF02878">
    <property type="entry name" value="PGM_PMM_I"/>
    <property type="match status" value="1"/>
</dbReference>
<name>A0A7L3X2F5_9GRUI</name>
<organism evidence="12 13">
    <name type="scientific">Atlantisia rogersi</name>
    <name type="common">Inaccessible Island rail</name>
    <dbReference type="NCBI Taxonomy" id="2478892"/>
    <lineage>
        <taxon>Eukaryota</taxon>
        <taxon>Metazoa</taxon>
        <taxon>Chordata</taxon>
        <taxon>Craniata</taxon>
        <taxon>Vertebrata</taxon>
        <taxon>Euteleostomi</taxon>
        <taxon>Archelosauria</taxon>
        <taxon>Archosauria</taxon>
        <taxon>Dinosauria</taxon>
        <taxon>Saurischia</taxon>
        <taxon>Theropoda</taxon>
        <taxon>Coelurosauria</taxon>
        <taxon>Aves</taxon>
        <taxon>Neognathae</taxon>
        <taxon>Neoaves</taxon>
        <taxon>Gruiformes</taxon>
        <taxon>Rallidae</taxon>
        <taxon>Atlantisia</taxon>
    </lineage>
</organism>
<feature type="domain" description="Alpha-D-phosphohexomutase alpha/beta/alpha" evidence="11">
    <location>
        <begin position="15"/>
        <end position="81"/>
    </location>
</feature>
<gene>
    <name evidence="12" type="primary">Pgm1</name>
    <name evidence="12" type="ORF">ATLROG_R14620</name>
</gene>
<keyword evidence="5" id="KW-0479">Metal-binding</keyword>
<evidence type="ECO:0000256" key="9">
    <source>
        <dbReference type="ARBA" id="ARBA00049318"/>
    </source>
</evidence>
<dbReference type="PANTHER" id="PTHR22573">
    <property type="entry name" value="PHOSPHOHEXOMUTASE FAMILY MEMBER"/>
    <property type="match status" value="1"/>
</dbReference>
<keyword evidence="6" id="KW-0460">Magnesium</keyword>
<protein>
    <submittedName>
        <fullName evidence="12">PGM1 protein</fullName>
    </submittedName>
</protein>
<dbReference type="InterPro" id="IPR016055">
    <property type="entry name" value="A-D-PHexomutase_a/b/a-I/II/III"/>
</dbReference>
<evidence type="ECO:0000256" key="10">
    <source>
        <dbReference type="ARBA" id="ARBA00049409"/>
    </source>
</evidence>
<evidence type="ECO:0000256" key="1">
    <source>
        <dbReference type="ARBA" id="ARBA00001946"/>
    </source>
</evidence>
<dbReference type="EMBL" id="VZUJ01147929">
    <property type="protein sequence ID" value="NXV83312.1"/>
    <property type="molecule type" value="Genomic_DNA"/>
</dbReference>
<accession>A0A7L3X2F5</accession>
<comment type="similarity">
    <text evidence="2">Belongs to the phosphohexose mutase family.</text>
</comment>
<dbReference type="GO" id="GO:0004614">
    <property type="term" value="F:phosphoglucomutase activity"/>
    <property type="evidence" value="ECO:0007669"/>
    <property type="project" value="InterPro"/>
</dbReference>
<dbReference type="SUPFAM" id="SSF53738">
    <property type="entry name" value="Phosphoglucomutase, first 3 domains"/>
    <property type="match status" value="1"/>
</dbReference>
<keyword evidence="7" id="KW-0413">Isomerase</keyword>
<keyword evidence="4" id="KW-0313">Glucose metabolism</keyword>
<comment type="subunit">
    <text evidence="3">Monomer.</text>
</comment>
<comment type="caution">
    <text evidence="12">The sequence shown here is derived from an EMBL/GenBank/DDBJ whole genome shotgun (WGS) entry which is preliminary data.</text>
</comment>
<evidence type="ECO:0000313" key="13">
    <source>
        <dbReference type="Proteomes" id="UP000518911"/>
    </source>
</evidence>
<sequence>MVQIVTVKTKPYGDQKPGTSGLRKRVTVFQSNANYTENFIQSILATVPPAERQAATLVVGGDGRFYMRDAIQLIVRIAAAN</sequence>
<evidence type="ECO:0000313" key="12">
    <source>
        <dbReference type="EMBL" id="NXV83312.1"/>
    </source>
</evidence>
<evidence type="ECO:0000256" key="2">
    <source>
        <dbReference type="ARBA" id="ARBA00010231"/>
    </source>
</evidence>
<dbReference type="GO" id="GO:0046872">
    <property type="term" value="F:metal ion binding"/>
    <property type="evidence" value="ECO:0007669"/>
    <property type="project" value="UniProtKB-KW"/>
</dbReference>
<evidence type="ECO:0000256" key="8">
    <source>
        <dbReference type="ARBA" id="ARBA00023277"/>
    </source>
</evidence>
<comment type="catalytic activity">
    <reaction evidence="9">
        <text>alpha-D-glucose 1,6-bisphosphate + L-seryl-[protein] = O-phospho-L-seryl-[protein] + alpha-D-glucose 6-phosphate</text>
        <dbReference type="Rhea" id="RHEA:68752"/>
        <dbReference type="Rhea" id="RHEA-COMP:9863"/>
        <dbReference type="Rhea" id="RHEA-COMP:11604"/>
        <dbReference type="ChEBI" id="CHEBI:29999"/>
        <dbReference type="ChEBI" id="CHEBI:58225"/>
        <dbReference type="ChEBI" id="CHEBI:58392"/>
        <dbReference type="ChEBI" id="CHEBI:83421"/>
    </reaction>
</comment>
<keyword evidence="8" id="KW-0119">Carbohydrate metabolism</keyword>
<dbReference type="InterPro" id="IPR045244">
    <property type="entry name" value="PGM"/>
</dbReference>
<reference evidence="12 13" key="1">
    <citation type="submission" date="2019-09" db="EMBL/GenBank/DDBJ databases">
        <title>Bird 10,000 Genomes (B10K) Project - Family phase.</title>
        <authorList>
            <person name="Zhang G."/>
        </authorList>
    </citation>
    <scope>NUCLEOTIDE SEQUENCE [LARGE SCALE GENOMIC DNA]</scope>
    <source>
        <strain evidence="12">OUT-0055</strain>
        <tissue evidence="12">Blood</tissue>
    </source>
</reference>
<dbReference type="Proteomes" id="UP000518911">
    <property type="component" value="Unassembled WGS sequence"/>
</dbReference>